<dbReference type="Gene3D" id="1.10.287.470">
    <property type="entry name" value="Helix hairpin bin"/>
    <property type="match status" value="1"/>
</dbReference>
<dbReference type="EMBL" id="JAMBOL010000018">
    <property type="protein sequence ID" value="MCM3715618.1"/>
    <property type="molecule type" value="Genomic_DNA"/>
</dbReference>
<dbReference type="SUPFAM" id="SSF51230">
    <property type="entry name" value="Single hybrid motif"/>
    <property type="match status" value="1"/>
</dbReference>
<dbReference type="PANTHER" id="PTHR32347:SF23">
    <property type="entry name" value="BLL5650 PROTEIN"/>
    <property type="match status" value="1"/>
</dbReference>
<feature type="compositionally biased region" description="Basic and acidic residues" evidence="4">
    <location>
        <begin position="169"/>
        <end position="182"/>
    </location>
</feature>
<dbReference type="InterPro" id="IPR011053">
    <property type="entry name" value="Single_hybrid_motif"/>
</dbReference>
<dbReference type="Gene3D" id="2.40.30.170">
    <property type="match status" value="1"/>
</dbReference>
<evidence type="ECO:0000256" key="3">
    <source>
        <dbReference type="SAM" id="Coils"/>
    </source>
</evidence>
<feature type="domain" description="YbhG-like alpha-helical hairpin" evidence="6">
    <location>
        <begin position="144"/>
        <end position="264"/>
    </location>
</feature>
<proteinExistence type="predicted"/>
<feature type="chain" id="PRO_5040777624" evidence="5">
    <location>
        <begin position="23"/>
        <end position="453"/>
    </location>
</feature>
<sequence>MNKGRIITIAVFVLLISGSIFALSATKAGSQFVSGAESMQTAYVEAKQANAGFKMAGRVVELLVEEGETVEQGQVIARLESSELESQVEQARAAVKVQEGKLAEARAAVGLAEGKINESSEAVNAAKAKQSQASSAVTLTAESVEQQIKEAEAALKAAEAKLAAVKSGPRPEEQAQAESRRDVAKEALDAASKNVERAKALLADGLASEVDVEEQQLKYEKAKSDYDVAQKQVEMSQKGSRQEEIDAAQAQVEQAKAAVNLAKANKAQVNIKQGDVEAASAGVAQAEATEQTAKSGVSQAEATVLSAEAGLEQAQANLAEVETYLGYTELVAPTDGVVVSQQAEIGELVSAGYPVYTIESHENRWATFYFPETDVAGVSVGDTVEVGLVSLDTSIKGEVVQLSPTASYATQKASQSIGETDIRTFGVKVMLNELPPDVATGMTVIWHGTGEEQ</sequence>
<feature type="signal peptide" evidence="5">
    <location>
        <begin position="1"/>
        <end position="22"/>
    </location>
</feature>
<dbReference type="InterPro" id="IPR050465">
    <property type="entry name" value="UPF0194_transport"/>
</dbReference>
<protein>
    <submittedName>
        <fullName evidence="7">HlyD family efflux transporter periplasmic adaptor subunit</fullName>
    </submittedName>
</protein>
<dbReference type="Proteomes" id="UP001139179">
    <property type="component" value="Unassembled WGS sequence"/>
</dbReference>
<dbReference type="PANTHER" id="PTHR32347">
    <property type="entry name" value="EFFLUX SYSTEM COMPONENT YKNX-RELATED"/>
    <property type="match status" value="1"/>
</dbReference>
<evidence type="ECO:0000256" key="2">
    <source>
        <dbReference type="ARBA" id="ARBA00023054"/>
    </source>
</evidence>
<evidence type="ECO:0000256" key="4">
    <source>
        <dbReference type="SAM" id="MobiDB-lite"/>
    </source>
</evidence>
<evidence type="ECO:0000256" key="1">
    <source>
        <dbReference type="ARBA" id="ARBA00004196"/>
    </source>
</evidence>
<evidence type="ECO:0000313" key="8">
    <source>
        <dbReference type="Proteomes" id="UP001139179"/>
    </source>
</evidence>
<organism evidence="7 8">
    <name type="scientific">Halalkalibacter oceani</name>
    <dbReference type="NCBI Taxonomy" id="1653776"/>
    <lineage>
        <taxon>Bacteria</taxon>
        <taxon>Bacillati</taxon>
        <taxon>Bacillota</taxon>
        <taxon>Bacilli</taxon>
        <taxon>Bacillales</taxon>
        <taxon>Bacillaceae</taxon>
        <taxon>Halalkalibacter</taxon>
    </lineage>
</organism>
<evidence type="ECO:0000256" key="5">
    <source>
        <dbReference type="SAM" id="SignalP"/>
    </source>
</evidence>
<comment type="caution">
    <text evidence="7">The sequence shown here is derived from an EMBL/GenBank/DDBJ whole genome shotgun (WGS) entry which is preliminary data.</text>
</comment>
<feature type="region of interest" description="Disordered" evidence="4">
    <location>
        <begin position="163"/>
        <end position="182"/>
    </location>
</feature>
<evidence type="ECO:0000259" key="6">
    <source>
        <dbReference type="Pfam" id="PF25881"/>
    </source>
</evidence>
<evidence type="ECO:0000313" key="7">
    <source>
        <dbReference type="EMBL" id="MCM3715618.1"/>
    </source>
</evidence>
<dbReference type="Pfam" id="PF25881">
    <property type="entry name" value="HH_YBHG"/>
    <property type="match status" value="1"/>
</dbReference>
<comment type="subcellular location">
    <subcellularLocation>
        <location evidence="1">Cell envelope</location>
    </subcellularLocation>
</comment>
<keyword evidence="5" id="KW-0732">Signal</keyword>
<keyword evidence="2 3" id="KW-0175">Coiled coil</keyword>
<dbReference type="RefSeq" id="WP_251224352.1">
    <property type="nucleotide sequence ID" value="NZ_JAMBOL010000018.1"/>
</dbReference>
<reference evidence="7" key="1">
    <citation type="submission" date="2022-05" db="EMBL/GenBank/DDBJ databases">
        <title>Comparative Genomics of Spacecraft Associated Microbes.</title>
        <authorList>
            <person name="Tran M.T."/>
            <person name="Wright A."/>
            <person name="Seuylemezian A."/>
            <person name="Eisen J."/>
            <person name="Coil D."/>
        </authorList>
    </citation>
    <scope>NUCLEOTIDE SEQUENCE</scope>
    <source>
        <strain evidence="7">214.1.1</strain>
    </source>
</reference>
<dbReference type="InterPro" id="IPR059052">
    <property type="entry name" value="HH_YbhG-like"/>
</dbReference>
<gene>
    <name evidence="7" type="ORF">M3202_16245</name>
</gene>
<feature type="coiled-coil region" evidence="3">
    <location>
        <begin position="81"/>
        <end position="108"/>
    </location>
</feature>
<dbReference type="GO" id="GO:0030313">
    <property type="term" value="C:cell envelope"/>
    <property type="evidence" value="ECO:0007669"/>
    <property type="project" value="UniProtKB-SubCell"/>
</dbReference>
<name>A0A9X2DUE4_9BACI</name>
<dbReference type="SUPFAM" id="SSF111369">
    <property type="entry name" value="HlyD-like secretion proteins"/>
    <property type="match status" value="1"/>
</dbReference>
<dbReference type="AlphaFoldDB" id="A0A9X2DUE4"/>
<dbReference type="Gene3D" id="2.40.50.100">
    <property type="match status" value="2"/>
</dbReference>
<accession>A0A9X2DUE4</accession>
<keyword evidence="8" id="KW-1185">Reference proteome</keyword>